<name>A0A9D2C103_9FIRM</name>
<comment type="caution">
    <text evidence="3">The sequence shown here is derived from an EMBL/GenBank/DDBJ whole genome shotgun (WGS) entry which is preliminary data.</text>
</comment>
<dbReference type="Pfam" id="PF13425">
    <property type="entry name" value="O-antigen_lig"/>
    <property type="match status" value="1"/>
</dbReference>
<feature type="transmembrane region" description="Helical" evidence="2">
    <location>
        <begin position="171"/>
        <end position="190"/>
    </location>
</feature>
<evidence type="ECO:0000313" key="4">
    <source>
        <dbReference type="Proteomes" id="UP000823915"/>
    </source>
</evidence>
<dbReference type="Proteomes" id="UP000823915">
    <property type="component" value="Unassembled WGS sequence"/>
</dbReference>
<feature type="compositionally biased region" description="Acidic residues" evidence="1">
    <location>
        <begin position="291"/>
        <end position="313"/>
    </location>
</feature>
<dbReference type="EMBL" id="DXDU01000107">
    <property type="protein sequence ID" value="HIY26814.1"/>
    <property type="molecule type" value="Genomic_DNA"/>
</dbReference>
<keyword evidence="3" id="KW-0436">Ligase</keyword>
<feature type="transmembrane region" description="Helical" evidence="2">
    <location>
        <begin position="99"/>
        <end position="119"/>
    </location>
</feature>
<keyword evidence="2" id="KW-0472">Membrane</keyword>
<feature type="transmembrane region" description="Helical" evidence="2">
    <location>
        <begin position="472"/>
        <end position="491"/>
    </location>
</feature>
<dbReference type="AlphaFoldDB" id="A0A9D2C103"/>
<keyword evidence="2" id="KW-1133">Transmembrane helix</keyword>
<feature type="transmembrane region" description="Helical" evidence="2">
    <location>
        <begin position="12"/>
        <end position="34"/>
    </location>
</feature>
<gene>
    <name evidence="3" type="ORF">H9838_06535</name>
</gene>
<proteinExistence type="predicted"/>
<feature type="transmembrane region" description="Helical" evidence="2">
    <location>
        <begin position="413"/>
        <end position="438"/>
    </location>
</feature>
<feature type="transmembrane region" description="Helical" evidence="2">
    <location>
        <begin position="46"/>
        <end position="63"/>
    </location>
</feature>
<dbReference type="InterPro" id="IPR049504">
    <property type="entry name" value="O-antigen_lig"/>
</dbReference>
<feature type="transmembrane region" description="Helical" evidence="2">
    <location>
        <begin position="70"/>
        <end position="93"/>
    </location>
</feature>
<keyword evidence="2" id="KW-0812">Transmembrane</keyword>
<reference evidence="3" key="2">
    <citation type="submission" date="2021-04" db="EMBL/GenBank/DDBJ databases">
        <authorList>
            <person name="Gilroy R."/>
        </authorList>
    </citation>
    <scope>NUCLEOTIDE SEQUENCE</scope>
    <source>
        <strain evidence="3">1282</strain>
    </source>
</reference>
<organism evidence="3 4">
    <name type="scientific">Candidatus Acutalibacter pullistercoris</name>
    <dbReference type="NCBI Taxonomy" id="2838418"/>
    <lineage>
        <taxon>Bacteria</taxon>
        <taxon>Bacillati</taxon>
        <taxon>Bacillota</taxon>
        <taxon>Clostridia</taxon>
        <taxon>Eubacteriales</taxon>
        <taxon>Acutalibacteraceae</taxon>
        <taxon>Acutalibacter</taxon>
    </lineage>
</organism>
<sequence>MMKSLTGFLERRLSALVLGLMVIQPALDVFSYFLEQQVGSNTISTLLRFFLLAAVALLGFAVSKKKKWYFVFYGVAFLFWMVHMLNCFRIGYTSLYTDAANYLRIINFPIFTLSLITFFQQGRDVRKSIYLGFAIDLGEVLLFTALPWALGMPVYTYRDLYVGVLGWFSTPSAQSAVVTLLVPMGLLWALRTEKYPVFAVTAVLGFGLMFLTGTKFTFYSIFIVAGAYLFLFVLQWKKRYIAYGATLLVLLAAVVLFRDQSPMAVREHMTAYSQGEYTRLVEESLKNSGVDESEIEDLQEGEEELEEEQEEDYLPPEVHLENKRRALLGVYTDREVYGPFFASFHERFGAYRVMDAYGYTVDTSVLSDTRVRKSMFADLVWEEKDFFTKLFGFEYADMITPEEIYDLENDFPAIFFFCGYVGFALYLLFFAYFGFILLRAFWWKLKDAAGERPKGRPVLWHLQVFWDGLRRYLTLEMGAVGMTFLLAAIAAQISGNVLRRPNVTVYFAAAAACIYFLTVEQPKRQRGELPSQTERF</sequence>
<accession>A0A9D2C103</accession>
<feature type="region of interest" description="Disordered" evidence="1">
    <location>
        <begin position="286"/>
        <end position="313"/>
    </location>
</feature>
<protein>
    <submittedName>
        <fullName evidence="3">O-antigen ligase family protein</fullName>
    </submittedName>
</protein>
<evidence type="ECO:0000256" key="1">
    <source>
        <dbReference type="SAM" id="MobiDB-lite"/>
    </source>
</evidence>
<evidence type="ECO:0000256" key="2">
    <source>
        <dbReference type="SAM" id="Phobius"/>
    </source>
</evidence>
<evidence type="ECO:0000313" key="3">
    <source>
        <dbReference type="EMBL" id="HIY26814.1"/>
    </source>
</evidence>
<feature type="transmembrane region" description="Helical" evidence="2">
    <location>
        <begin position="240"/>
        <end position="257"/>
    </location>
</feature>
<reference evidence="3" key="1">
    <citation type="journal article" date="2021" name="PeerJ">
        <title>Extensive microbial diversity within the chicken gut microbiome revealed by metagenomics and culture.</title>
        <authorList>
            <person name="Gilroy R."/>
            <person name="Ravi A."/>
            <person name="Getino M."/>
            <person name="Pursley I."/>
            <person name="Horton D.L."/>
            <person name="Alikhan N.F."/>
            <person name="Baker D."/>
            <person name="Gharbi K."/>
            <person name="Hall N."/>
            <person name="Watson M."/>
            <person name="Adriaenssens E.M."/>
            <person name="Foster-Nyarko E."/>
            <person name="Jarju S."/>
            <person name="Secka A."/>
            <person name="Antonio M."/>
            <person name="Oren A."/>
            <person name="Chaudhuri R.R."/>
            <person name="La Ragione R."/>
            <person name="Hildebrand F."/>
            <person name="Pallen M.J."/>
        </authorList>
    </citation>
    <scope>NUCLEOTIDE SEQUENCE</scope>
    <source>
        <strain evidence="3">1282</strain>
    </source>
</reference>
<feature type="transmembrane region" description="Helical" evidence="2">
    <location>
        <begin position="503"/>
        <end position="519"/>
    </location>
</feature>
<dbReference type="GO" id="GO:0016874">
    <property type="term" value="F:ligase activity"/>
    <property type="evidence" value="ECO:0007669"/>
    <property type="project" value="UniProtKB-KW"/>
</dbReference>
<feature type="transmembrane region" description="Helical" evidence="2">
    <location>
        <begin position="131"/>
        <end position="151"/>
    </location>
</feature>